<evidence type="ECO:0000259" key="3">
    <source>
        <dbReference type="Pfam" id="PF12624"/>
    </source>
</evidence>
<protein>
    <recommendedName>
        <fullName evidence="3">Chorein N-terminal domain-containing protein</fullName>
    </recommendedName>
</protein>
<name>A0A0N8K254_SCLFO</name>
<evidence type="ECO:0000256" key="2">
    <source>
        <dbReference type="SAM" id="MobiDB-lite"/>
    </source>
</evidence>
<proteinExistence type="predicted"/>
<dbReference type="PANTHER" id="PTHR12517">
    <property type="entry name" value="VACUOLAR PROTEIN SORTING-ASSOCIATED PROTEIN 13B"/>
    <property type="match status" value="1"/>
</dbReference>
<feature type="compositionally biased region" description="Polar residues" evidence="2">
    <location>
        <begin position="379"/>
        <end position="391"/>
    </location>
</feature>
<dbReference type="PANTHER" id="PTHR12517:SF0">
    <property type="entry name" value="INTERMEMBRANE LIPID TRANSFER PROTEIN VPS13B"/>
    <property type="match status" value="1"/>
</dbReference>
<dbReference type="InterPro" id="IPR026854">
    <property type="entry name" value="VPS13_N"/>
</dbReference>
<dbReference type="Pfam" id="PF12624">
    <property type="entry name" value="VPS13_N"/>
    <property type="match status" value="1"/>
</dbReference>
<feature type="domain" description="Chorein N-terminal" evidence="3">
    <location>
        <begin position="167"/>
        <end position="636"/>
    </location>
</feature>
<evidence type="ECO:0000313" key="5">
    <source>
        <dbReference type="Proteomes" id="UP000034805"/>
    </source>
</evidence>
<feature type="compositionally biased region" description="Pro residues" evidence="2">
    <location>
        <begin position="360"/>
        <end position="369"/>
    </location>
</feature>
<dbReference type="EMBL" id="JARO02000993">
    <property type="protein sequence ID" value="KPP76785.1"/>
    <property type="molecule type" value="Genomic_DNA"/>
</dbReference>
<feature type="region of interest" description="Disordered" evidence="2">
    <location>
        <begin position="358"/>
        <end position="428"/>
    </location>
</feature>
<gene>
    <name evidence="4" type="ORF">Z043_103834</name>
</gene>
<keyword evidence="1" id="KW-0813">Transport</keyword>
<dbReference type="Proteomes" id="UP000034805">
    <property type="component" value="Unassembled WGS sequence"/>
</dbReference>
<organism evidence="4 5">
    <name type="scientific">Scleropages formosus</name>
    <name type="common">Asian bonytongue</name>
    <name type="synonym">Osteoglossum formosum</name>
    <dbReference type="NCBI Taxonomy" id="113540"/>
    <lineage>
        <taxon>Eukaryota</taxon>
        <taxon>Metazoa</taxon>
        <taxon>Chordata</taxon>
        <taxon>Craniata</taxon>
        <taxon>Vertebrata</taxon>
        <taxon>Euteleostomi</taxon>
        <taxon>Actinopterygii</taxon>
        <taxon>Neopterygii</taxon>
        <taxon>Teleostei</taxon>
        <taxon>Osteoglossocephala</taxon>
        <taxon>Osteoglossomorpha</taxon>
        <taxon>Osteoglossiformes</taxon>
        <taxon>Osteoglossidae</taxon>
        <taxon>Scleropages</taxon>
    </lineage>
</organism>
<evidence type="ECO:0000313" key="4">
    <source>
        <dbReference type="EMBL" id="KPP76785.1"/>
    </source>
</evidence>
<dbReference type="AlphaFoldDB" id="A0A0N8K254"/>
<sequence>MRLPPLERSKATVLEAAEKDGTGLWAPWRGEQRRKRGLSYRNNPTIVTQLSCCQAMFSSSRQQWQTTSSCSAGGEEQPGGQSLSPVVACWISGRSPARLPNMQHREGYHGNRQTRPYSPISFWEERSVTATPVFPFPESRPLSLPVKVTPATQPSWASSEERVKEIIARVWDAVKQLTLQVELQSCCVFLPSNSLPSPSTIICGDIPGTVRSWYHNQASMPGTVVVCLPRVSVLSAGHRPVEPLQELPFVVSRPVLEEGDAFPWTVSLSQFGVYTLLGQQRALCLLEPVACTSTLAVTSHGLQSPGHEGRHAFVVCLHVDLEPLHVKCSNPQVQLLYELFHTWSTAWSRMQRRGILRPVPSFPDPPPGAAPASPVRSSTGTVPPDTSTCSPSADFGSPTEGDSVPAGDDTPSLDTVTLEQKTSSIGSSSGKVSLWMQWMLPKVTVKLFAPDPVIKRTEICVISELEDLSASVDVQDVYTKIKCKVGSFNIDHYKCRPGEGWQSGRFEGVVLQCKDKAATAAKVLEAPHQQHGFLSVTYTQAVTKNVRHKLTARQERGPSRGAPRLSEGLADGSPQHLREILLTAQPFDVVLSCPLLAAAAGIFRTTLPRRCREKRRSPGQPMRSHALSSSSLPLIYVNTSVIRIFCPVPQDRQPPAESHLRKEDTLVLKIGSVSMAPQADNPLSRTVLRKDIYQPYPYTAQTPPLRSRPCPYAEHTPPPQSRPCPHTAGSHPFISRSCLDFTGHTLPHRSATLTLKGALVKGCVYVGEGPEFR</sequence>
<feature type="compositionally biased region" description="Polar residues" evidence="2">
    <location>
        <begin position="412"/>
        <end position="422"/>
    </location>
</feature>
<comment type="caution">
    <text evidence="4">The sequence shown here is derived from an EMBL/GenBank/DDBJ whole genome shotgun (WGS) entry which is preliminary data.</text>
</comment>
<dbReference type="InterPro" id="IPR039782">
    <property type="entry name" value="VPS13B"/>
</dbReference>
<reference evidence="4 5" key="1">
    <citation type="submission" date="2015-08" db="EMBL/GenBank/DDBJ databases">
        <title>The genome of the Asian arowana (Scleropages formosus).</title>
        <authorList>
            <person name="Tan M.H."/>
            <person name="Gan H.M."/>
            <person name="Croft L.J."/>
            <person name="Austin C.M."/>
        </authorList>
    </citation>
    <scope>NUCLEOTIDE SEQUENCE [LARGE SCALE GENOMIC DNA]</scope>
    <source>
        <strain evidence="4">Aro1</strain>
    </source>
</reference>
<evidence type="ECO:0000256" key="1">
    <source>
        <dbReference type="ARBA" id="ARBA00022448"/>
    </source>
</evidence>
<feature type="region of interest" description="Disordered" evidence="2">
    <location>
        <begin position="704"/>
        <end position="727"/>
    </location>
</feature>
<accession>A0A0N8K254</accession>